<evidence type="ECO:0000313" key="2">
    <source>
        <dbReference type="EMBL" id="QNK03022.1"/>
    </source>
</evidence>
<keyword evidence="1" id="KW-0472">Membrane</keyword>
<name>A0A7G8Q8B4_9GAMM</name>
<sequence>MVAFLLWLLLLVFCWPIALLAIVLYPIVWLLMLPFRLIGITMTAVFSLLGAMLMLPARVLRGRPA</sequence>
<feature type="transmembrane region" description="Helical" evidence="1">
    <location>
        <begin position="30"/>
        <end position="55"/>
    </location>
</feature>
<accession>A0A7G8Q8B4</accession>
<dbReference type="Proteomes" id="UP000515873">
    <property type="component" value="Chromosome"/>
</dbReference>
<dbReference type="RefSeq" id="WP_187058449.1">
    <property type="nucleotide sequence ID" value="NZ_CP060412.1"/>
</dbReference>
<dbReference type="EMBL" id="CP060412">
    <property type="protein sequence ID" value="QNK03022.1"/>
    <property type="molecule type" value="Genomic_DNA"/>
</dbReference>
<evidence type="ECO:0000313" key="3">
    <source>
        <dbReference type="Proteomes" id="UP000515873"/>
    </source>
</evidence>
<evidence type="ECO:0000256" key="1">
    <source>
        <dbReference type="SAM" id="Phobius"/>
    </source>
</evidence>
<gene>
    <name evidence="2" type="ORF">H8F01_07905</name>
</gene>
<keyword evidence="3" id="KW-1185">Reference proteome</keyword>
<reference evidence="2 3" key="1">
    <citation type="submission" date="2020-08" db="EMBL/GenBank/DDBJ databases">
        <title>Dyella sp. G9 isolated from forest soil.</title>
        <authorList>
            <person name="Fu J."/>
            <person name="Qiu L."/>
        </authorList>
    </citation>
    <scope>NUCLEOTIDE SEQUENCE [LARGE SCALE GENOMIC DNA]</scope>
    <source>
        <strain evidence="2 3">G9</strain>
    </source>
</reference>
<organism evidence="2 3">
    <name type="scientific">Dyella telluris</name>
    <dbReference type="NCBI Taxonomy" id="2763498"/>
    <lineage>
        <taxon>Bacteria</taxon>
        <taxon>Pseudomonadati</taxon>
        <taxon>Pseudomonadota</taxon>
        <taxon>Gammaproteobacteria</taxon>
        <taxon>Lysobacterales</taxon>
        <taxon>Rhodanobacteraceae</taxon>
        <taxon>Dyella</taxon>
    </lineage>
</organism>
<keyword evidence="1" id="KW-0812">Transmembrane</keyword>
<keyword evidence="1" id="KW-1133">Transmembrane helix</keyword>
<proteinExistence type="predicted"/>
<dbReference type="AlphaFoldDB" id="A0A7G8Q8B4"/>
<dbReference type="KEGG" id="dtl:H8F01_07905"/>
<protein>
    <submittedName>
        <fullName evidence="2">Uncharacterized protein</fullName>
    </submittedName>
</protein>